<dbReference type="GO" id="GO:0030150">
    <property type="term" value="P:protein import into mitochondrial matrix"/>
    <property type="evidence" value="ECO:0007669"/>
    <property type="project" value="TreeGrafter"/>
</dbReference>
<evidence type="ECO:0000313" key="8">
    <source>
        <dbReference type="Proteomes" id="UP001219933"/>
    </source>
</evidence>
<proteinExistence type="inferred from homology"/>
<dbReference type="InterPro" id="IPR018450">
    <property type="entry name" value="Romo1/Mgr2"/>
</dbReference>
<dbReference type="GO" id="GO:0045039">
    <property type="term" value="P:protein insertion into mitochondrial inner membrane"/>
    <property type="evidence" value="ECO:0007669"/>
    <property type="project" value="TreeGrafter"/>
</dbReference>
<dbReference type="PANTHER" id="PTHR28525">
    <property type="entry name" value="REACTIVE OXYGEN SPECIES MODULATOR 1"/>
    <property type="match status" value="1"/>
</dbReference>
<name>A0AAF0J8D7_9BASI</name>
<evidence type="ECO:0000256" key="1">
    <source>
        <dbReference type="ARBA" id="ARBA00004370"/>
    </source>
</evidence>
<keyword evidence="5 6" id="KW-0472">Membrane</keyword>
<protein>
    <submittedName>
        <fullName evidence="7">Subunit of TIM23 translocase complex</fullName>
    </submittedName>
</protein>
<dbReference type="PANTHER" id="PTHR28525:SF1">
    <property type="entry name" value="REACTIVE OXYGEN SPECIES MODULATOR 1"/>
    <property type="match status" value="1"/>
</dbReference>
<evidence type="ECO:0000256" key="4">
    <source>
        <dbReference type="ARBA" id="ARBA00022989"/>
    </source>
</evidence>
<dbReference type="Pfam" id="PF10247">
    <property type="entry name" value="Romo1"/>
    <property type="match status" value="1"/>
</dbReference>
<keyword evidence="8" id="KW-1185">Reference proteome</keyword>
<sequence length="108" mass="11429">MASQQQQVYVQQPTAMQSVWSKMGLGAVMGTCVGLTIGFIGGGFQILRAGPGPRGAMATLAQYMLSSGATFGFFMSIGSVIRSESRDDARWIAAYRAAGKRVTVQQSS</sequence>
<evidence type="ECO:0000313" key="7">
    <source>
        <dbReference type="EMBL" id="WFD37005.1"/>
    </source>
</evidence>
<dbReference type="Proteomes" id="UP001219933">
    <property type="component" value="Chromosome 6"/>
</dbReference>
<comment type="similarity">
    <text evidence="2">Belongs to the MGR2 family.</text>
</comment>
<dbReference type="EMBL" id="CP119882">
    <property type="protein sequence ID" value="WFD37005.1"/>
    <property type="molecule type" value="Genomic_DNA"/>
</dbReference>
<evidence type="ECO:0000256" key="6">
    <source>
        <dbReference type="SAM" id="Phobius"/>
    </source>
</evidence>
<feature type="transmembrane region" description="Helical" evidence="6">
    <location>
        <begin position="60"/>
        <end position="81"/>
    </location>
</feature>
<dbReference type="AlphaFoldDB" id="A0AAF0J8D7"/>
<evidence type="ECO:0000256" key="2">
    <source>
        <dbReference type="ARBA" id="ARBA00007839"/>
    </source>
</evidence>
<organism evidence="7 8">
    <name type="scientific">Malassezia cuniculi</name>
    <dbReference type="NCBI Taxonomy" id="948313"/>
    <lineage>
        <taxon>Eukaryota</taxon>
        <taxon>Fungi</taxon>
        <taxon>Dikarya</taxon>
        <taxon>Basidiomycota</taxon>
        <taxon>Ustilaginomycotina</taxon>
        <taxon>Malasseziomycetes</taxon>
        <taxon>Malasseziales</taxon>
        <taxon>Malasseziaceae</taxon>
        <taxon>Malassezia</taxon>
    </lineage>
</organism>
<accession>A0AAF0J8D7</accession>
<evidence type="ECO:0000256" key="5">
    <source>
        <dbReference type="ARBA" id="ARBA00023136"/>
    </source>
</evidence>
<comment type="subcellular location">
    <subcellularLocation>
        <location evidence="1">Membrane</location>
    </subcellularLocation>
</comment>
<dbReference type="GO" id="GO:0005744">
    <property type="term" value="C:TIM23 mitochondrial import inner membrane translocase complex"/>
    <property type="evidence" value="ECO:0007669"/>
    <property type="project" value="TreeGrafter"/>
</dbReference>
<dbReference type="SMART" id="SM01378">
    <property type="entry name" value="Romo1"/>
    <property type="match status" value="1"/>
</dbReference>
<feature type="transmembrane region" description="Helical" evidence="6">
    <location>
        <begin position="25"/>
        <end position="48"/>
    </location>
</feature>
<keyword evidence="3 6" id="KW-0812">Transmembrane</keyword>
<gene>
    <name evidence="7" type="primary">MGR2</name>
    <name evidence="7" type="ORF">MCUN1_003897</name>
</gene>
<keyword evidence="4 6" id="KW-1133">Transmembrane helix</keyword>
<reference evidence="7" key="1">
    <citation type="submission" date="2023-03" db="EMBL/GenBank/DDBJ databases">
        <title>Mating type loci evolution in Malassezia.</title>
        <authorList>
            <person name="Coelho M.A."/>
        </authorList>
    </citation>
    <scope>NUCLEOTIDE SEQUENCE</scope>
    <source>
        <strain evidence="7">CBS 11721</strain>
    </source>
</reference>
<evidence type="ECO:0000256" key="3">
    <source>
        <dbReference type="ARBA" id="ARBA00022692"/>
    </source>
</evidence>